<dbReference type="InterPro" id="IPR023214">
    <property type="entry name" value="HAD_sf"/>
</dbReference>
<dbReference type="SFLD" id="SFLDS00003">
    <property type="entry name" value="Haloacid_Dehalogenase"/>
    <property type="match status" value="1"/>
</dbReference>
<dbReference type="GeneID" id="68693970"/>
<sequence length="232" mass="24968">MSHEAVFVDLDNTLYPYQPCNEAGQQAAWETATDRGYDVSRAAFESLYSRARAAVKREVSETASAHDRGLYFKRAIELQAGTPNAADALALADAYWDAYIDALSLFDGVRETLDRLRDAGLDVAVVTNLTTRVQLRKLAATGLADRVDCVLTSQEVGREKPASVMFTVPLARLGVAPADAVMVGDSVASDVVGANGVGLTSVLCNNDRTGLTGRESPDHRIESFRDVTDVVL</sequence>
<dbReference type="AlphaFoldDB" id="A0A4D6GTX4"/>
<dbReference type="Proteomes" id="UP000323075">
    <property type="component" value="Unassembled WGS sequence"/>
</dbReference>
<reference evidence="3 5" key="1">
    <citation type="journal article" date="2019" name="Microbiol. Resour. Announc.">
        <title>The Genome Sequence of the Halobacterium salinarum Type Strain Is Closely Related to That of Laboratory Strains NRC-1 and R1.</title>
        <authorList>
            <person name="Pfeiffer F."/>
            <person name="Marchfelder A."/>
            <person name="Habermann B."/>
            <person name="Dyall-Smith M.L."/>
        </authorList>
    </citation>
    <scope>NUCLEOTIDE SEQUENCE [LARGE SCALE GENOMIC DNA]</scope>
    <source>
        <strain evidence="3">91-R6</strain>
        <strain evidence="5">ATCC 33171 / DSM 3754 / JCM 8978 / NBRC 102687 / NCIMB 764 / 91-R6</strain>
    </source>
</reference>
<dbReference type="InterPro" id="IPR051540">
    <property type="entry name" value="S-2-haloacid_dehalogenase"/>
</dbReference>
<keyword evidence="2 3" id="KW-0378">Hydrolase</keyword>
<dbReference type="InterPro" id="IPR006439">
    <property type="entry name" value="HAD-SF_hydro_IA"/>
</dbReference>
<dbReference type="Pfam" id="PF00702">
    <property type="entry name" value="Hydrolase"/>
    <property type="match status" value="1"/>
</dbReference>
<dbReference type="InterPro" id="IPR036412">
    <property type="entry name" value="HAD-like_sf"/>
</dbReference>
<name>A0A4D6GTX4_HALS9</name>
<dbReference type="Proteomes" id="UP000296216">
    <property type="component" value="Chromosome"/>
</dbReference>
<dbReference type="SFLD" id="SFLDG01129">
    <property type="entry name" value="C1.5:_HAD__Beta-PGM__Phosphata"/>
    <property type="match status" value="1"/>
</dbReference>
<evidence type="ECO:0000256" key="2">
    <source>
        <dbReference type="ARBA" id="ARBA00022801"/>
    </source>
</evidence>
<evidence type="ECO:0000313" key="5">
    <source>
        <dbReference type="Proteomes" id="UP000296216"/>
    </source>
</evidence>
<dbReference type="PANTHER" id="PTHR43316">
    <property type="entry name" value="HYDROLASE, HALOACID DELAHOGENASE-RELATED"/>
    <property type="match status" value="1"/>
</dbReference>
<reference evidence="3" key="3">
    <citation type="journal article" name="MicrobiologyOpen">
        <title>Whole-genome comparison between the type strain of Halobacterium salinarum (DSM 3754(T)) and the laboratory strains R1 and NRC-1.</title>
        <authorList>
            <person name="Pfeiffer F."/>
            <person name="Losensky G."/>
            <person name="Marchfelder A."/>
            <person name="Habermann B."/>
            <person name="Dyall-Smith M."/>
        </authorList>
    </citation>
    <scope>NUCLEOTIDE SEQUENCE</scope>
    <source>
        <strain evidence="3">91-R6</strain>
    </source>
</reference>
<evidence type="ECO:0000256" key="1">
    <source>
        <dbReference type="ARBA" id="ARBA00007958"/>
    </source>
</evidence>
<evidence type="ECO:0000313" key="6">
    <source>
        <dbReference type="Proteomes" id="UP000323075"/>
    </source>
</evidence>
<reference evidence="4 6" key="2">
    <citation type="submission" date="2019-07" db="EMBL/GenBank/DDBJ databases">
        <title>Genomic Encyclopedia of Archaeal and Bacterial Type Strains, Phase II (KMG-II): from individual species to whole genera.</title>
        <authorList>
            <person name="Goeker M."/>
        </authorList>
    </citation>
    <scope>NUCLEOTIDE SEQUENCE [LARGE SCALE GENOMIC DNA]</scope>
    <source>
        <strain evidence="4 6">DSM 3754</strain>
    </source>
</reference>
<dbReference type="NCBIfam" id="TIGR01549">
    <property type="entry name" value="HAD-SF-IA-v1"/>
    <property type="match status" value="1"/>
</dbReference>
<dbReference type="Gene3D" id="1.10.150.520">
    <property type="match status" value="1"/>
</dbReference>
<organism evidence="3 5">
    <name type="scientific">Halobacterium salinarum (strain ATCC 33171 / DSM 3754 / JCM 8978 / NBRC 102687 / NCIMB 764 / 91-R6)</name>
    <dbReference type="NCBI Taxonomy" id="2597657"/>
    <lineage>
        <taxon>Archaea</taxon>
        <taxon>Methanobacteriati</taxon>
        <taxon>Methanobacteriota</taxon>
        <taxon>Stenosarchaea group</taxon>
        <taxon>Halobacteria</taxon>
        <taxon>Halobacteriales</taxon>
        <taxon>Halobacteriaceae</taxon>
        <taxon>Halobacterium</taxon>
    </lineage>
</organism>
<dbReference type="Gene3D" id="3.40.50.1000">
    <property type="entry name" value="HAD superfamily/HAD-like"/>
    <property type="match status" value="1"/>
</dbReference>
<accession>A0A4D6GTX4</accession>
<proteinExistence type="inferred from homology"/>
<dbReference type="RefSeq" id="WP_010902869.1">
    <property type="nucleotide sequence ID" value="NZ_VRYN01000003.1"/>
</dbReference>
<dbReference type="PANTHER" id="PTHR43316:SF3">
    <property type="entry name" value="HALOACID DEHALOGENASE, TYPE II (AFU_ORTHOLOGUE AFUA_2G07750)-RELATED"/>
    <property type="match status" value="1"/>
</dbReference>
<dbReference type="EMBL" id="VRYN01000003">
    <property type="protein sequence ID" value="TYO76133.1"/>
    <property type="molecule type" value="Genomic_DNA"/>
</dbReference>
<dbReference type="EMBL" id="CP038631">
    <property type="protein sequence ID" value="QCC45021.1"/>
    <property type="molecule type" value="Genomic_DNA"/>
</dbReference>
<evidence type="ECO:0000313" key="3">
    <source>
        <dbReference type="EMBL" id="QCC45021.1"/>
    </source>
</evidence>
<dbReference type="GO" id="GO:0016787">
    <property type="term" value="F:hydrolase activity"/>
    <property type="evidence" value="ECO:0007669"/>
    <property type="project" value="UniProtKB-KW"/>
</dbReference>
<protein>
    <submittedName>
        <fullName evidence="3">HAD superfamily hydrolase</fullName>
    </submittedName>
    <submittedName>
        <fullName evidence="4">Putative hydrolase of the HAD superfamily</fullName>
    </submittedName>
</protein>
<evidence type="ECO:0000313" key="4">
    <source>
        <dbReference type="EMBL" id="TYO76133.1"/>
    </source>
</evidence>
<comment type="similarity">
    <text evidence="1">Belongs to the HAD-like hydrolase superfamily.</text>
</comment>
<gene>
    <name evidence="4" type="ORF">APQ99_01688</name>
    <name evidence="3" type="ORF">HBSAL_06835</name>
</gene>
<dbReference type="SUPFAM" id="SSF56784">
    <property type="entry name" value="HAD-like"/>
    <property type="match status" value="1"/>
</dbReference>